<protein>
    <submittedName>
        <fullName evidence="2">Uncharacterized protein</fullName>
    </submittedName>
</protein>
<comment type="caution">
    <text evidence="2">The sequence shown here is derived from an EMBL/GenBank/DDBJ whole genome shotgun (WGS) entry which is preliminary data.</text>
</comment>
<dbReference type="Proteomes" id="UP000076154">
    <property type="component" value="Unassembled WGS sequence"/>
</dbReference>
<keyword evidence="3" id="KW-1185">Reference proteome</keyword>
<name>A0A369JQ64_HYPMA</name>
<proteinExistence type="predicted"/>
<evidence type="ECO:0000256" key="1">
    <source>
        <dbReference type="SAM" id="MobiDB-lite"/>
    </source>
</evidence>
<reference evidence="2" key="1">
    <citation type="submission" date="2018-04" db="EMBL/GenBank/DDBJ databases">
        <title>Whole genome sequencing of Hypsizygus marmoreus.</title>
        <authorList>
            <person name="Choi I.-G."/>
            <person name="Min B."/>
            <person name="Kim J.-G."/>
            <person name="Kim S."/>
            <person name="Oh Y.-L."/>
            <person name="Kong W.-S."/>
            <person name="Park H."/>
            <person name="Jeong J."/>
            <person name="Song E.-S."/>
        </authorList>
    </citation>
    <scope>NUCLEOTIDE SEQUENCE [LARGE SCALE GENOMIC DNA]</scope>
    <source>
        <strain evidence="2">51987-8</strain>
    </source>
</reference>
<accession>A0A369JQ64</accession>
<organism evidence="2 3">
    <name type="scientific">Hypsizygus marmoreus</name>
    <name type="common">White beech mushroom</name>
    <name type="synonym">Agaricus marmoreus</name>
    <dbReference type="NCBI Taxonomy" id="39966"/>
    <lineage>
        <taxon>Eukaryota</taxon>
        <taxon>Fungi</taxon>
        <taxon>Dikarya</taxon>
        <taxon>Basidiomycota</taxon>
        <taxon>Agaricomycotina</taxon>
        <taxon>Agaricomycetes</taxon>
        <taxon>Agaricomycetidae</taxon>
        <taxon>Agaricales</taxon>
        <taxon>Tricholomatineae</taxon>
        <taxon>Lyophyllaceae</taxon>
        <taxon>Hypsizygus</taxon>
    </lineage>
</organism>
<feature type="region of interest" description="Disordered" evidence="1">
    <location>
        <begin position="127"/>
        <end position="158"/>
    </location>
</feature>
<dbReference type="AlphaFoldDB" id="A0A369JQ64"/>
<sequence length="285" mass="32266">MHKAKLPQIIQAVIWFTSDSETMLRTLVLITVRSHSSSPRFRSISLPSKHISISPPFILSSLLSSHSFSIPHLPLTHPYSYQRIYPSLPTPTSLFILPLSSESLLSSRKHTNPLRSVGNPHTRYLHSPTHTPPTPQIPKPANRTSQAPHVRQPPPTNYWSPLESQFEPHLIHRLWYTDEHAPRRTPHTHTQRPHLQTHTLFLWATTTWIHVRPRSQLTCLPSSTSAMLGFLTLYQGPPLKPASRLALTIHSRTPVVGLPSPRRGLFLANVRMHNAENDALCVFAP</sequence>
<evidence type="ECO:0000313" key="2">
    <source>
        <dbReference type="EMBL" id="RDB24399.1"/>
    </source>
</evidence>
<gene>
    <name evidence="2" type="ORF">Hypma_008375</name>
</gene>
<dbReference type="InParanoid" id="A0A369JQ64"/>
<evidence type="ECO:0000313" key="3">
    <source>
        <dbReference type="Proteomes" id="UP000076154"/>
    </source>
</evidence>
<dbReference type="EMBL" id="LUEZ02000044">
    <property type="protein sequence ID" value="RDB24399.1"/>
    <property type="molecule type" value="Genomic_DNA"/>
</dbReference>